<sequence length="311" mass="30671">MAPFLSSVLQGPPLTRRALDQHQRGHDHSGSSSNQVHQYLSSLGAGQSGAGILEPCPDVWEDDRCISLSVMRGASESVVVGASEYVGGGASESVMGGASESVGGVASESVMGGASESVMRGASESVVGGASESVVVGASESVVGGPSESVVGGASVSVGGGASESVGGGASESVVGGASVSVGGGASEFVGGGASESIRGGASESIRGGAWLDPERVTFAPPEEVATSSLGGGGQSYQKVLRLLRSSNALAPLPGLGQSHGSPHWEVASHWSVGSGSTFDTRDEVAFCHGMAVLDASIASLQRSLRKDLVT</sequence>
<evidence type="ECO:0000313" key="1">
    <source>
        <dbReference type="Ensembl" id="ENSGMOP00000027477.1"/>
    </source>
</evidence>
<accession>A0A8C5A809</accession>
<dbReference type="GO" id="GO:0071539">
    <property type="term" value="P:protein localization to centrosome"/>
    <property type="evidence" value="ECO:0007669"/>
    <property type="project" value="TreeGrafter"/>
</dbReference>
<dbReference type="PANTHER" id="PTHR22367">
    <property type="entry name" value="COILED-COIL DOMAIN-CONTAINING PROTEIN 14"/>
    <property type="match status" value="1"/>
</dbReference>
<reference evidence="1" key="1">
    <citation type="submission" date="2025-08" db="UniProtKB">
        <authorList>
            <consortium name="Ensembl"/>
        </authorList>
    </citation>
    <scope>IDENTIFICATION</scope>
</reference>
<organism evidence="1 2">
    <name type="scientific">Gadus morhua</name>
    <name type="common">Atlantic cod</name>
    <dbReference type="NCBI Taxonomy" id="8049"/>
    <lineage>
        <taxon>Eukaryota</taxon>
        <taxon>Metazoa</taxon>
        <taxon>Chordata</taxon>
        <taxon>Craniata</taxon>
        <taxon>Vertebrata</taxon>
        <taxon>Euteleostomi</taxon>
        <taxon>Actinopterygii</taxon>
        <taxon>Neopterygii</taxon>
        <taxon>Teleostei</taxon>
        <taxon>Neoteleostei</taxon>
        <taxon>Acanthomorphata</taxon>
        <taxon>Zeiogadaria</taxon>
        <taxon>Gadariae</taxon>
        <taxon>Gadiformes</taxon>
        <taxon>Gadoidei</taxon>
        <taxon>Gadidae</taxon>
        <taxon>Gadus</taxon>
    </lineage>
</organism>
<dbReference type="Proteomes" id="UP000694546">
    <property type="component" value="Chromosome 7"/>
</dbReference>
<dbReference type="PANTHER" id="PTHR22367:SF2">
    <property type="entry name" value="COILED-COIL DOMAIN-CONTAINING PROTEIN 14"/>
    <property type="match status" value="1"/>
</dbReference>
<dbReference type="GO" id="GO:0034451">
    <property type="term" value="C:centriolar satellite"/>
    <property type="evidence" value="ECO:0007669"/>
    <property type="project" value="TreeGrafter"/>
</dbReference>
<dbReference type="Ensembl" id="ENSGMOT00000068907.1">
    <property type="protein sequence ID" value="ENSGMOP00000027477.1"/>
    <property type="gene ID" value="ENSGMOG00000031397.1"/>
</dbReference>
<reference evidence="1" key="2">
    <citation type="submission" date="2025-09" db="UniProtKB">
        <authorList>
            <consortium name="Ensembl"/>
        </authorList>
    </citation>
    <scope>IDENTIFICATION</scope>
</reference>
<keyword evidence="2" id="KW-1185">Reference proteome</keyword>
<proteinExistence type="predicted"/>
<dbReference type="SUPFAM" id="SSF69349">
    <property type="entry name" value="Phage fibre proteins"/>
    <property type="match status" value="1"/>
</dbReference>
<dbReference type="GeneTree" id="ENSGT01140000284976"/>
<evidence type="ECO:0000313" key="2">
    <source>
        <dbReference type="Proteomes" id="UP000694546"/>
    </source>
</evidence>
<name>A0A8C5A809_GADMO</name>
<dbReference type="AlphaFoldDB" id="A0A8C5A809"/>
<dbReference type="Pfam" id="PF15254">
    <property type="entry name" value="CCDC14"/>
    <property type="match status" value="1"/>
</dbReference>
<dbReference type="InterPro" id="IPR029343">
    <property type="entry name" value="CCDC14"/>
</dbReference>
<protein>
    <submittedName>
        <fullName evidence="1">Uncharacterized protein</fullName>
    </submittedName>
</protein>